<evidence type="ECO:0000313" key="3">
    <source>
        <dbReference type="EMBL" id="GAH28290.1"/>
    </source>
</evidence>
<dbReference type="Gene3D" id="3.20.20.140">
    <property type="entry name" value="Metal-dependent hydrolases"/>
    <property type="match status" value="1"/>
</dbReference>
<dbReference type="SUPFAM" id="SSF51556">
    <property type="entry name" value="Metallo-dependent hydrolases"/>
    <property type="match status" value="1"/>
</dbReference>
<accession>X1F6S2</accession>
<keyword evidence="2" id="KW-0378">Hydrolase</keyword>
<sequence length="278" mass="32017">THIWIEDVLDTFYPCPVIKDFSFIKSELINYKTCKGDSVIDCQPFECGRNGNKLYELSIESGVNVIAVTGFHKRQYYPRISKIWKMSKQGASDFFIKEIQTGLEETINSEKTIKASAIKIAFIGKLEDQYLILTEAALAAAAKTDRPIIVHTEKGHNIELLIDFLKERKIDCSKVLLCHMDKRNDFNLHRLLAHNSFYLEYDTFLRQKYNPEENAWPLLINMIKNGYYKSVMIGSDISGIDMWRSINKNFGLGSYFNNIKEKLFSMKIGSDIVDRLVG</sequence>
<keyword evidence="1" id="KW-0479">Metal-binding</keyword>
<dbReference type="InterPro" id="IPR001559">
    <property type="entry name" value="Phosphotriesterase"/>
</dbReference>
<feature type="non-terminal residue" evidence="3">
    <location>
        <position position="1"/>
    </location>
</feature>
<reference evidence="3" key="1">
    <citation type="journal article" date="2014" name="Front. Microbiol.">
        <title>High frequency of phylogenetically diverse reductive dehalogenase-homologous genes in deep subseafloor sedimentary metagenomes.</title>
        <authorList>
            <person name="Kawai M."/>
            <person name="Futagami T."/>
            <person name="Toyoda A."/>
            <person name="Takaki Y."/>
            <person name="Nishi S."/>
            <person name="Hori S."/>
            <person name="Arai W."/>
            <person name="Tsubouchi T."/>
            <person name="Morono Y."/>
            <person name="Uchiyama I."/>
            <person name="Ito T."/>
            <person name="Fujiyama A."/>
            <person name="Inagaki F."/>
            <person name="Takami H."/>
        </authorList>
    </citation>
    <scope>NUCLEOTIDE SEQUENCE</scope>
    <source>
        <strain evidence="3">Expedition CK06-06</strain>
    </source>
</reference>
<feature type="non-terminal residue" evidence="3">
    <location>
        <position position="278"/>
    </location>
</feature>
<organism evidence="3">
    <name type="scientific">marine sediment metagenome</name>
    <dbReference type="NCBI Taxonomy" id="412755"/>
    <lineage>
        <taxon>unclassified sequences</taxon>
        <taxon>metagenomes</taxon>
        <taxon>ecological metagenomes</taxon>
    </lineage>
</organism>
<evidence type="ECO:0000256" key="1">
    <source>
        <dbReference type="ARBA" id="ARBA00022723"/>
    </source>
</evidence>
<proteinExistence type="predicted"/>
<dbReference type="GO" id="GO:0008270">
    <property type="term" value="F:zinc ion binding"/>
    <property type="evidence" value="ECO:0007669"/>
    <property type="project" value="InterPro"/>
</dbReference>
<evidence type="ECO:0008006" key="4">
    <source>
        <dbReference type="Google" id="ProtNLM"/>
    </source>
</evidence>
<dbReference type="PANTHER" id="PTHR10819:SF3">
    <property type="entry name" value="PHOSPHOTRIESTERASE-RELATED PROTEIN"/>
    <property type="match status" value="1"/>
</dbReference>
<dbReference type="GO" id="GO:0016787">
    <property type="term" value="F:hydrolase activity"/>
    <property type="evidence" value="ECO:0007669"/>
    <property type="project" value="UniProtKB-KW"/>
</dbReference>
<dbReference type="AlphaFoldDB" id="X1F6S2"/>
<dbReference type="Pfam" id="PF02126">
    <property type="entry name" value="PTE"/>
    <property type="match status" value="1"/>
</dbReference>
<evidence type="ECO:0000256" key="2">
    <source>
        <dbReference type="ARBA" id="ARBA00022801"/>
    </source>
</evidence>
<protein>
    <recommendedName>
        <fullName evidence="4">Amidohydrolase-related domain-containing protein</fullName>
    </recommendedName>
</protein>
<dbReference type="PANTHER" id="PTHR10819">
    <property type="entry name" value="PHOSPHOTRIESTERASE-RELATED"/>
    <property type="match status" value="1"/>
</dbReference>
<dbReference type="InterPro" id="IPR032466">
    <property type="entry name" value="Metal_Hydrolase"/>
</dbReference>
<gene>
    <name evidence="3" type="ORF">S03H2_08088</name>
</gene>
<dbReference type="PROSITE" id="PS51347">
    <property type="entry name" value="PHOSPHOTRIESTERASE_2"/>
    <property type="match status" value="1"/>
</dbReference>
<name>X1F6S2_9ZZZZ</name>
<comment type="caution">
    <text evidence="3">The sequence shown here is derived from an EMBL/GenBank/DDBJ whole genome shotgun (WGS) entry which is preliminary data.</text>
</comment>
<dbReference type="EMBL" id="BARU01003863">
    <property type="protein sequence ID" value="GAH28290.1"/>
    <property type="molecule type" value="Genomic_DNA"/>
</dbReference>